<dbReference type="STRING" id="544712.C6HBM2"/>
<keyword evidence="12" id="KW-0472">Membrane</keyword>
<evidence type="ECO:0000256" key="5">
    <source>
        <dbReference type="ARBA" id="ARBA00011159"/>
    </source>
</evidence>
<gene>
    <name evidence="18" type="ORF">HCDG_03421</name>
</gene>
<evidence type="ECO:0000256" key="1">
    <source>
        <dbReference type="ARBA" id="ARBA00004125"/>
    </source>
</evidence>
<evidence type="ECO:0000256" key="11">
    <source>
        <dbReference type="ARBA" id="ARBA00023054"/>
    </source>
</evidence>
<keyword evidence="11" id="KW-0175">Coiled coil</keyword>
<accession>C6HBM2</accession>
<feature type="compositionally biased region" description="Polar residues" evidence="16">
    <location>
        <begin position="17"/>
        <end position="42"/>
    </location>
</feature>
<dbReference type="GO" id="GO:0006897">
    <property type="term" value="P:endocytosis"/>
    <property type="evidence" value="ECO:0007669"/>
    <property type="project" value="UniProtKB-KW"/>
</dbReference>
<dbReference type="SUPFAM" id="SSF47473">
    <property type="entry name" value="EF-hand"/>
    <property type="match status" value="1"/>
</dbReference>
<evidence type="ECO:0000256" key="16">
    <source>
        <dbReference type="SAM" id="MobiDB-lite"/>
    </source>
</evidence>
<evidence type="ECO:0000313" key="19">
    <source>
        <dbReference type="Proteomes" id="UP000002624"/>
    </source>
</evidence>
<evidence type="ECO:0000313" key="18">
    <source>
        <dbReference type="EMBL" id="EER41962.1"/>
    </source>
</evidence>
<evidence type="ECO:0000256" key="13">
    <source>
        <dbReference type="ARBA" id="ARBA00023203"/>
    </source>
</evidence>
<evidence type="ECO:0000256" key="9">
    <source>
        <dbReference type="ARBA" id="ARBA00022737"/>
    </source>
</evidence>
<dbReference type="GO" id="GO:0005886">
    <property type="term" value="C:plasma membrane"/>
    <property type="evidence" value="ECO:0007669"/>
    <property type="project" value="UniProtKB-SubCell"/>
</dbReference>
<evidence type="ECO:0000256" key="3">
    <source>
        <dbReference type="ARBA" id="ARBA00004413"/>
    </source>
</evidence>
<evidence type="ECO:0000256" key="14">
    <source>
        <dbReference type="ARBA" id="ARBA00023212"/>
    </source>
</evidence>
<dbReference type="GO" id="GO:0010008">
    <property type="term" value="C:endosome membrane"/>
    <property type="evidence" value="ECO:0007669"/>
    <property type="project" value="UniProtKB-SubCell"/>
</dbReference>
<feature type="compositionally biased region" description="Low complexity" evidence="16">
    <location>
        <begin position="1"/>
        <end position="10"/>
    </location>
</feature>
<dbReference type="Gene3D" id="1.10.238.10">
    <property type="entry name" value="EF-hand"/>
    <property type="match status" value="1"/>
</dbReference>
<comment type="function">
    <text evidence="15">Component of the PAN1 actin cytoskeleton-regulatory complex required for the internalization of endosomes during actin-coupled endocytosis. The complex links the site of endocytosis to the cell membrane-associated actin cytoskeleton. Mediates uptake of external molecules and vacuolar degradation of plasma membrane proteins. Plays a role in the proper organization of the cell membrane-associated actin cytoskeleton and promotes its destabilization.</text>
</comment>
<reference evidence="19" key="1">
    <citation type="submission" date="2009-05" db="EMBL/GenBank/DDBJ databases">
        <title>The genome sequence of Ajellomyces capsulatus strain H143.</title>
        <authorList>
            <person name="Champion M."/>
            <person name="Cuomo C.A."/>
            <person name="Ma L.-J."/>
            <person name="Henn M.R."/>
            <person name="Sil A."/>
            <person name="Goldman B."/>
            <person name="Young S.K."/>
            <person name="Kodira C.D."/>
            <person name="Zeng Q."/>
            <person name="Koehrsen M."/>
            <person name="Alvarado L."/>
            <person name="Berlin A.M."/>
            <person name="Borenstein D."/>
            <person name="Chen Z."/>
            <person name="Engels R."/>
            <person name="Freedman E."/>
            <person name="Gellesch M."/>
            <person name="Goldberg J."/>
            <person name="Griggs A."/>
            <person name="Gujja S."/>
            <person name="Heiman D.I."/>
            <person name="Hepburn T.A."/>
            <person name="Howarth C."/>
            <person name="Jen D."/>
            <person name="Larson L."/>
            <person name="Lewis B."/>
            <person name="Mehta T."/>
            <person name="Park D."/>
            <person name="Pearson M."/>
            <person name="Roberts A."/>
            <person name="Saif S."/>
            <person name="Shea T.D."/>
            <person name="Shenoy N."/>
            <person name="Sisk P."/>
            <person name="Stolte C."/>
            <person name="Sykes S."/>
            <person name="Walk T."/>
            <person name="White J."/>
            <person name="Yandava C."/>
            <person name="Klein B."/>
            <person name="McEwen J.G."/>
            <person name="Puccia R."/>
            <person name="Goldman G.H."/>
            <person name="Felipe M.S."/>
            <person name="Nino-Vega G."/>
            <person name="San-Blas G."/>
            <person name="Taylor J.W."/>
            <person name="Mendoza L."/>
            <person name="Galagan J.E."/>
            <person name="Nusbaum C."/>
            <person name="Birren B.W."/>
        </authorList>
    </citation>
    <scope>NUCLEOTIDE SEQUENCE [LARGE SCALE GENOMIC DNA]</scope>
    <source>
        <strain evidence="19">H143</strain>
    </source>
</reference>
<protein>
    <submittedName>
        <fullName evidence="18">DUF1720 domain-containing protein</fullName>
    </submittedName>
</protein>
<dbReference type="Pfam" id="PF12763">
    <property type="entry name" value="EH"/>
    <property type="match status" value="1"/>
</dbReference>
<keyword evidence="6" id="KW-1003">Cell membrane</keyword>
<dbReference type="HOGENOM" id="CLU_1288589_0_0_1"/>
<evidence type="ECO:0000256" key="6">
    <source>
        <dbReference type="ARBA" id="ARBA00022475"/>
    </source>
</evidence>
<feature type="region of interest" description="Disordered" evidence="16">
    <location>
        <begin position="1"/>
        <end position="56"/>
    </location>
</feature>
<keyword evidence="8" id="KW-0254">Endocytosis</keyword>
<dbReference type="CDD" id="cd00052">
    <property type="entry name" value="EH"/>
    <property type="match status" value="1"/>
</dbReference>
<evidence type="ECO:0000256" key="10">
    <source>
        <dbReference type="ARBA" id="ARBA00022753"/>
    </source>
</evidence>
<keyword evidence="10" id="KW-0967">Endosome</keyword>
<dbReference type="SMART" id="SM00027">
    <property type="entry name" value="EH"/>
    <property type="match status" value="1"/>
</dbReference>
<comment type="similarity">
    <text evidence="4">Belongs to the PAN1 family.</text>
</comment>
<keyword evidence="7" id="KW-0963">Cytoplasm</keyword>
<dbReference type="EMBL" id="GG692422">
    <property type="protein sequence ID" value="EER41962.1"/>
    <property type="molecule type" value="Genomic_DNA"/>
</dbReference>
<dbReference type="VEuPathDB" id="FungiDB:HCDG_03421"/>
<comment type="subcellular location">
    <subcellularLocation>
        <location evidence="3">Cell membrane</location>
        <topology evidence="3">Peripheral membrane protein</topology>
        <orientation evidence="3">Cytoplasmic side</orientation>
    </subcellularLocation>
    <subcellularLocation>
        <location evidence="2">Cytoplasm</location>
        <location evidence="2">Cytoskeleton</location>
        <location evidence="2">Actin patch</location>
    </subcellularLocation>
    <subcellularLocation>
        <location evidence="1">Endosome membrane</location>
        <topology evidence="1">Peripheral membrane protein</topology>
        <orientation evidence="1">Cytoplasmic side</orientation>
    </subcellularLocation>
</comment>
<dbReference type="GO" id="GO:0003779">
    <property type="term" value="F:actin binding"/>
    <property type="evidence" value="ECO:0007669"/>
    <property type="project" value="UniProtKB-KW"/>
</dbReference>
<keyword evidence="9" id="KW-0677">Repeat</keyword>
<dbReference type="InterPro" id="IPR011992">
    <property type="entry name" value="EF-hand-dom_pair"/>
</dbReference>
<name>C6HBM2_AJECH</name>
<proteinExistence type="inferred from homology"/>
<organism evidence="18 19">
    <name type="scientific">Ajellomyces capsulatus (strain H143)</name>
    <name type="common">Darling's disease fungus</name>
    <name type="synonym">Histoplasma capsulatum</name>
    <dbReference type="NCBI Taxonomy" id="544712"/>
    <lineage>
        <taxon>Eukaryota</taxon>
        <taxon>Fungi</taxon>
        <taxon>Dikarya</taxon>
        <taxon>Ascomycota</taxon>
        <taxon>Pezizomycotina</taxon>
        <taxon>Eurotiomycetes</taxon>
        <taxon>Eurotiomycetidae</taxon>
        <taxon>Onygenales</taxon>
        <taxon>Ajellomycetaceae</taxon>
        <taxon>Histoplasma</taxon>
    </lineage>
</organism>
<evidence type="ECO:0000256" key="15">
    <source>
        <dbReference type="ARBA" id="ARBA00025194"/>
    </source>
</evidence>
<evidence type="ECO:0000256" key="12">
    <source>
        <dbReference type="ARBA" id="ARBA00023136"/>
    </source>
</evidence>
<evidence type="ECO:0000256" key="7">
    <source>
        <dbReference type="ARBA" id="ARBA00022490"/>
    </source>
</evidence>
<dbReference type="FunFam" id="1.10.238.10:FF:000349">
    <property type="entry name" value="Actin cytoskeleton-regulatory complex protein PAN1"/>
    <property type="match status" value="1"/>
</dbReference>
<dbReference type="PANTHER" id="PTHR11216">
    <property type="entry name" value="EH DOMAIN"/>
    <property type="match status" value="1"/>
</dbReference>
<evidence type="ECO:0000259" key="17">
    <source>
        <dbReference type="PROSITE" id="PS50031"/>
    </source>
</evidence>
<dbReference type="Proteomes" id="UP000002624">
    <property type="component" value="Unassembled WGS sequence"/>
</dbReference>
<evidence type="ECO:0000256" key="2">
    <source>
        <dbReference type="ARBA" id="ARBA00004134"/>
    </source>
</evidence>
<comment type="subunit">
    <text evidence="5">Component of the PAN1 actin cytoskeleton-regulatory complex.</text>
</comment>
<keyword evidence="13" id="KW-0009">Actin-binding</keyword>
<evidence type="ECO:0000256" key="8">
    <source>
        <dbReference type="ARBA" id="ARBA00022583"/>
    </source>
</evidence>
<dbReference type="AlphaFoldDB" id="C6HBM2"/>
<dbReference type="PROSITE" id="PS50031">
    <property type="entry name" value="EH"/>
    <property type="match status" value="1"/>
</dbReference>
<dbReference type="GO" id="GO:0016197">
    <property type="term" value="P:endosomal transport"/>
    <property type="evidence" value="ECO:0007669"/>
    <property type="project" value="TreeGrafter"/>
</dbReference>
<feature type="domain" description="EH" evidence="17">
    <location>
        <begin position="95"/>
        <end position="183"/>
    </location>
</feature>
<dbReference type="GO" id="GO:0030479">
    <property type="term" value="C:actin cortical patch"/>
    <property type="evidence" value="ECO:0007669"/>
    <property type="project" value="UniProtKB-SubCell"/>
</dbReference>
<keyword evidence="14" id="KW-0206">Cytoskeleton</keyword>
<sequence length="214" mass="23290">MQMPMQQPQPTGFPPSHQFTGFPLQNQQPPSAATAVTQQQLSAPLPNPPHETGMTSTQIAHSFAQPATPAVPAQQHASSGSKIPNMRLSFITAQDQAKFEQLFKSAVGNNQALDGETAKDLLMRSKLPGSDLSNIWVLSDTTKSGRLLFPEFALAMYLCNLKLTGKELPSVLPERIANEVSSHRPSTSFDCAAPTNWISSPECWSPSTTNWVFE</sequence>
<evidence type="ECO:0000256" key="4">
    <source>
        <dbReference type="ARBA" id="ARBA00009351"/>
    </source>
</evidence>
<dbReference type="InterPro" id="IPR000261">
    <property type="entry name" value="EH_dom"/>
</dbReference>